<dbReference type="InterPro" id="IPR045269">
    <property type="entry name" value="Atg1-like"/>
</dbReference>
<evidence type="ECO:0000313" key="20">
    <source>
        <dbReference type="Proteomes" id="UP000604273"/>
    </source>
</evidence>
<dbReference type="InterPro" id="IPR008271">
    <property type="entry name" value="Ser/Thr_kinase_AS"/>
</dbReference>
<evidence type="ECO:0000256" key="13">
    <source>
        <dbReference type="ARBA" id="ARBA00047899"/>
    </source>
</evidence>
<evidence type="ECO:0000256" key="5">
    <source>
        <dbReference type="ARBA" id="ARBA00022527"/>
    </source>
</evidence>
<dbReference type="SUPFAM" id="SSF49879">
    <property type="entry name" value="SMAD/FHA domain"/>
    <property type="match status" value="1"/>
</dbReference>
<reference evidence="19" key="1">
    <citation type="journal article" date="2020" name="BMC Genomics">
        <title>Correction to: Identification and distribution of gene clusters required for synthesis of sphingolipid metabolism inhibitors in diverse species of the filamentous fungus Fusarium.</title>
        <authorList>
            <person name="Kim H.S."/>
            <person name="Lohmar J.M."/>
            <person name="Busman M."/>
            <person name="Brown D.W."/>
            <person name="Naumann T.A."/>
            <person name="Divon H.H."/>
            <person name="Lysoe E."/>
            <person name="Uhlig S."/>
            <person name="Proctor R.H."/>
        </authorList>
    </citation>
    <scope>NUCLEOTIDE SEQUENCE</scope>
    <source>
        <strain evidence="19">NRRL 45417</strain>
    </source>
</reference>
<dbReference type="GO" id="GO:0005524">
    <property type="term" value="F:ATP binding"/>
    <property type="evidence" value="ECO:0007669"/>
    <property type="project" value="UniProtKB-UniRule"/>
</dbReference>
<feature type="region of interest" description="Disordered" evidence="16">
    <location>
        <begin position="28"/>
        <end position="52"/>
    </location>
</feature>
<evidence type="ECO:0000256" key="8">
    <source>
        <dbReference type="ARBA" id="ARBA00022777"/>
    </source>
</evidence>
<evidence type="ECO:0000256" key="4">
    <source>
        <dbReference type="ARBA" id="ARBA00022448"/>
    </source>
</evidence>
<evidence type="ECO:0000313" key="19">
    <source>
        <dbReference type="EMBL" id="KAF4943312.1"/>
    </source>
</evidence>
<evidence type="ECO:0000256" key="9">
    <source>
        <dbReference type="ARBA" id="ARBA00022840"/>
    </source>
</evidence>
<evidence type="ECO:0000256" key="3">
    <source>
        <dbReference type="ARBA" id="ARBA00012513"/>
    </source>
</evidence>
<keyword evidence="7 15" id="KW-0547">Nucleotide-binding</keyword>
<dbReference type="OrthoDB" id="10252171at2759"/>
<dbReference type="InterPro" id="IPR008984">
    <property type="entry name" value="SMAD_FHA_dom_sf"/>
</dbReference>
<evidence type="ECO:0000256" key="2">
    <source>
        <dbReference type="ARBA" id="ARBA00005575"/>
    </source>
</evidence>
<reference evidence="19" key="2">
    <citation type="submission" date="2020-05" db="EMBL/GenBank/DDBJ databases">
        <authorList>
            <person name="Kim H.-S."/>
            <person name="Proctor R.H."/>
            <person name="Brown D.W."/>
        </authorList>
    </citation>
    <scope>NUCLEOTIDE SEQUENCE</scope>
    <source>
        <strain evidence="19">NRRL 45417</strain>
    </source>
</reference>
<dbReference type="EMBL" id="JABFAI010000584">
    <property type="protein sequence ID" value="KAF4943312.1"/>
    <property type="molecule type" value="Genomic_DNA"/>
</dbReference>
<evidence type="ECO:0000256" key="7">
    <source>
        <dbReference type="ARBA" id="ARBA00022741"/>
    </source>
</evidence>
<keyword evidence="6" id="KW-0808">Transferase</keyword>
<evidence type="ECO:0000259" key="17">
    <source>
        <dbReference type="PROSITE" id="PS50006"/>
    </source>
</evidence>
<evidence type="ECO:0000259" key="18">
    <source>
        <dbReference type="PROSITE" id="PS50011"/>
    </source>
</evidence>
<dbReference type="InterPro" id="IPR000253">
    <property type="entry name" value="FHA_dom"/>
</dbReference>
<dbReference type="InterPro" id="IPR017441">
    <property type="entry name" value="Protein_kinase_ATP_BS"/>
</dbReference>
<dbReference type="GO" id="GO:0004674">
    <property type="term" value="F:protein serine/threonine kinase activity"/>
    <property type="evidence" value="ECO:0007669"/>
    <property type="project" value="UniProtKB-KW"/>
</dbReference>
<feature type="binding site" evidence="15">
    <location>
        <position position="248"/>
    </location>
    <ligand>
        <name>ATP</name>
        <dbReference type="ChEBI" id="CHEBI:30616"/>
    </ligand>
</feature>
<evidence type="ECO:0000256" key="14">
    <source>
        <dbReference type="ARBA" id="ARBA00048679"/>
    </source>
</evidence>
<evidence type="ECO:0000256" key="12">
    <source>
        <dbReference type="ARBA" id="ARBA00030237"/>
    </source>
</evidence>
<dbReference type="EC" id="2.7.11.1" evidence="3"/>
<dbReference type="Pfam" id="PF00069">
    <property type="entry name" value="Pkinase"/>
    <property type="match status" value="1"/>
</dbReference>
<dbReference type="Pfam" id="PF00498">
    <property type="entry name" value="FHA"/>
    <property type="match status" value="1"/>
</dbReference>
<evidence type="ECO:0000256" key="1">
    <source>
        <dbReference type="ARBA" id="ARBA00004623"/>
    </source>
</evidence>
<dbReference type="Gene3D" id="1.10.510.10">
    <property type="entry name" value="Transferase(Phosphotransferase) domain 1"/>
    <property type="match status" value="1"/>
</dbReference>
<keyword evidence="8" id="KW-0418">Kinase</keyword>
<feature type="region of interest" description="Disordered" evidence="16">
    <location>
        <begin position="582"/>
        <end position="627"/>
    </location>
</feature>
<gene>
    <name evidence="19" type="ORF">FGADI_13501</name>
</gene>
<feature type="domain" description="Protein kinase" evidence="18">
    <location>
        <begin position="219"/>
        <end position="472"/>
    </location>
</feature>
<dbReference type="GO" id="GO:0015031">
    <property type="term" value="P:protein transport"/>
    <property type="evidence" value="ECO:0007669"/>
    <property type="project" value="UniProtKB-KW"/>
</dbReference>
<protein>
    <recommendedName>
        <fullName evidence="3">non-specific serine/threonine protein kinase</fullName>
        <ecNumber evidence="3">2.7.11.1</ecNumber>
    </recommendedName>
    <alternativeName>
        <fullName evidence="12">Autophagy-related protein 1</fullName>
    </alternativeName>
</protein>
<evidence type="ECO:0000256" key="11">
    <source>
        <dbReference type="ARBA" id="ARBA00023006"/>
    </source>
</evidence>
<evidence type="ECO:0000256" key="6">
    <source>
        <dbReference type="ARBA" id="ARBA00022679"/>
    </source>
</evidence>
<dbReference type="CDD" id="cd00060">
    <property type="entry name" value="FHA"/>
    <property type="match status" value="1"/>
</dbReference>
<keyword evidence="10" id="KW-0653">Protein transport</keyword>
<organism evidence="19 20">
    <name type="scientific">Fusarium gaditjirri</name>
    <dbReference type="NCBI Taxonomy" id="282569"/>
    <lineage>
        <taxon>Eukaryota</taxon>
        <taxon>Fungi</taxon>
        <taxon>Dikarya</taxon>
        <taxon>Ascomycota</taxon>
        <taxon>Pezizomycotina</taxon>
        <taxon>Sordariomycetes</taxon>
        <taxon>Hypocreomycetidae</taxon>
        <taxon>Hypocreales</taxon>
        <taxon>Nectriaceae</taxon>
        <taxon>Fusarium</taxon>
        <taxon>Fusarium nisikadoi species complex</taxon>
    </lineage>
</organism>
<dbReference type="PROSITE" id="PS50011">
    <property type="entry name" value="PROTEIN_KINASE_DOM"/>
    <property type="match status" value="1"/>
</dbReference>
<evidence type="ECO:0000256" key="10">
    <source>
        <dbReference type="ARBA" id="ARBA00022927"/>
    </source>
</evidence>
<comment type="catalytic activity">
    <reaction evidence="14">
        <text>L-seryl-[protein] + ATP = O-phospho-L-seryl-[protein] + ADP + H(+)</text>
        <dbReference type="Rhea" id="RHEA:17989"/>
        <dbReference type="Rhea" id="RHEA-COMP:9863"/>
        <dbReference type="Rhea" id="RHEA-COMP:11604"/>
        <dbReference type="ChEBI" id="CHEBI:15378"/>
        <dbReference type="ChEBI" id="CHEBI:29999"/>
        <dbReference type="ChEBI" id="CHEBI:30616"/>
        <dbReference type="ChEBI" id="CHEBI:83421"/>
        <dbReference type="ChEBI" id="CHEBI:456216"/>
        <dbReference type="EC" id="2.7.11.1"/>
    </reaction>
</comment>
<dbReference type="InterPro" id="IPR011009">
    <property type="entry name" value="Kinase-like_dom_sf"/>
</dbReference>
<dbReference type="Proteomes" id="UP000604273">
    <property type="component" value="Unassembled WGS sequence"/>
</dbReference>
<dbReference type="SMART" id="SM00220">
    <property type="entry name" value="S_TKc"/>
    <property type="match status" value="1"/>
</dbReference>
<dbReference type="CDD" id="cd14014">
    <property type="entry name" value="STKc_PknB_like"/>
    <property type="match status" value="1"/>
</dbReference>
<dbReference type="GO" id="GO:0034045">
    <property type="term" value="C:phagophore assembly site membrane"/>
    <property type="evidence" value="ECO:0007669"/>
    <property type="project" value="UniProtKB-SubCell"/>
</dbReference>
<keyword evidence="11" id="KW-0072">Autophagy</keyword>
<comment type="subcellular location">
    <subcellularLocation>
        <location evidence="1">Preautophagosomal structure membrane</location>
        <topology evidence="1">Peripheral membrane protein</topology>
    </subcellularLocation>
</comment>
<comment type="similarity">
    <text evidence="2">Belongs to the protein kinase superfamily. CAMK Ser/Thr protein kinase family. CHEK2 subfamily.</text>
</comment>
<sequence>MENDIIALIYPHNDSKWASKAIEANRCHRPPRLSRPRTQSNRGERESTQPPDTWNVSALDYLPYLEITFSDIPRTNRGLLFGYNPYCDVVLPNQGISGTHFSLTFDQSNRLIVKDLNSLRGTEVTYDGKGKGARRGFQWIVGGHDILQNKRRVSISVPDIISFRIFVPVQPITCTAYIDKVSKFKQGTATTEDLIDNLGLSRQLTRRPTGAHTPDTGEIYLRKKLGKGSFSIVTHLWNVSTGDERVVKAPNHNKRVFNEQAWYDEARIMGQLSHPHIVQLIASSFIPRPKLYLEYIPGGSLQAQEDISYNETLSLTRQCLSALMYLHDSEPPIAHRDIKPANILVQYRCDGDIFVKLGDFGISRDRAELETFCGTLRYQAPEIWLPLGYTPIVDIWSLGVVACELIYGLPFGRHEIRGIAWCESIVTRLRESQQETPNGLGRFLLNTMVVLSPDSRFTAGECYDLVLNLPLAQAADQMSPRYTLDNHDIGESAYAPTIMPPYFASPGTLGSSSSFSQQQEEVPSSLMIPQYSIPPQRHEMSQFRGYSEDDFDPLYVGSSLASQLGENDSWASQFKHDSAQWEAGAAGSQPGLYQEPAKSSGSVSLEQKEGQGSVCLEESNASGEGDYEEQALAAMLLQAIAQS</sequence>
<dbReference type="PANTHER" id="PTHR24348">
    <property type="entry name" value="SERINE/THREONINE-PROTEIN KINASE UNC-51-RELATED"/>
    <property type="match status" value="1"/>
</dbReference>
<dbReference type="GO" id="GO:0005829">
    <property type="term" value="C:cytosol"/>
    <property type="evidence" value="ECO:0007669"/>
    <property type="project" value="TreeGrafter"/>
</dbReference>
<dbReference type="GO" id="GO:0005776">
    <property type="term" value="C:autophagosome"/>
    <property type="evidence" value="ECO:0007669"/>
    <property type="project" value="TreeGrafter"/>
</dbReference>
<dbReference type="GO" id="GO:0010506">
    <property type="term" value="P:regulation of autophagy"/>
    <property type="evidence" value="ECO:0007669"/>
    <property type="project" value="InterPro"/>
</dbReference>
<dbReference type="AlphaFoldDB" id="A0A8H4SPH1"/>
<keyword evidence="9 15" id="KW-0067">ATP-binding</keyword>
<comment type="caution">
    <text evidence="19">The sequence shown here is derived from an EMBL/GenBank/DDBJ whole genome shotgun (WGS) entry which is preliminary data.</text>
</comment>
<keyword evidence="5" id="KW-0723">Serine/threonine-protein kinase</keyword>
<name>A0A8H4SPH1_9HYPO</name>
<keyword evidence="20" id="KW-1185">Reference proteome</keyword>
<keyword evidence="4" id="KW-0813">Transport</keyword>
<dbReference type="InterPro" id="IPR000719">
    <property type="entry name" value="Prot_kinase_dom"/>
</dbReference>
<evidence type="ECO:0000256" key="15">
    <source>
        <dbReference type="PROSITE-ProRule" id="PRU10141"/>
    </source>
</evidence>
<proteinExistence type="inferred from homology"/>
<dbReference type="Gene3D" id="2.60.200.20">
    <property type="match status" value="1"/>
</dbReference>
<evidence type="ECO:0000256" key="16">
    <source>
        <dbReference type="SAM" id="MobiDB-lite"/>
    </source>
</evidence>
<dbReference type="SUPFAM" id="SSF56112">
    <property type="entry name" value="Protein kinase-like (PK-like)"/>
    <property type="match status" value="1"/>
</dbReference>
<dbReference type="PROSITE" id="PS00108">
    <property type="entry name" value="PROTEIN_KINASE_ST"/>
    <property type="match status" value="1"/>
</dbReference>
<dbReference type="GO" id="GO:0000045">
    <property type="term" value="P:autophagosome assembly"/>
    <property type="evidence" value="ECO:0007669"/>
    <property type="project" value="TreeGrafter"/>
</dbReference>
<dbReference type="PROSITE" id="PS50006">
    <property type="entry name" value="FHA_DOMAIN"/>
    <property type="match status" value="1"/>
</dbReference>
<dbReference type="PANTHER" id="PTHR24348:SF22">
    <property type="entry name" value="NON-SPECIFIC SERINE_THREONINE PROTEIN KINASE"/>
    <property type="match status" value="1"/>
</dbReference>
<feature type="domain" description="FHA" evidence="17">
    <location>
        <begin position="79"/>
        <end position="125"/>
    </location>
</feature>
<accession>A0A8H4SPH1</accession>
<dbReference type="PROSITE" id="PS00107">
    <property type="entry name" value="PROTEIN_KINASE_ATP"/>
    <property type="match status" value="1"/>
</dbReference>
<comment type="catalytic activity">
    <reaction evidence="13">
        <text>L-threonyl-[protein] + ATP = O-phospho-L-threonyl-[protein] + ADP + H(+)</text>
        <dbReference type="Rhea" id="RHEA:46608"/>
        <dbReference type="Rhea" id="RHEA-COMP:11060"/>
        <dbReference type="Rhea" id="RHEA-COMP:11605"/>
        <dbReference type="ChEBI" id="CHEBI:15378"/>
        <dbReference type="ChEBI" id="CHEBI:30013"/>
        <dbReference type="ChEBI" id="CHEBI:30616"/>
        <dbReference type="ChEBI" id="CHEBI:61977"/>
        <dbReference type="ChEBI" id="CHEBI:456216"/>
        <dbReference type="EC" id="2.7.11.1"/>
    </reaction>
</comment>